<dbReference type="FunFam" id="3.40.50.720:FF:000084">
    <property type="entry name" value="Short-chain dehydrogenase reductase"/>
    <property type="match status" value="1"/>
</dbReference>
<accession>A0A917RH24</accession>
<protein>
    <submittedName>
        <fullName evidence="3">Oxidoreductase</fullName>
    </submittedName>
</protein>
<dbReference type="PROSITE" id="PS00061">
    <property type="entry name" value="ADH_SHORT"/>
    <property type="match status" value="1"/>
</dbReference>
<dbReference type="Gene3D" id="3.40.50.720">
    <property type="entry name" value="NAD(P)-binding Rossmann-like Domain"/>
    <property type="match status" value="1"/>
</dbReference>
<dbReference type="InterPro" id="IPR036291">
    <property type="entry name" value="NAD(P)-bd_dom_sf"/>
</dbReference>
<dbReference type="EMBL" id="BMMH01000003">
    <property type="protein sequence ID" value="GGL06359.1"/>
    <property type="molecule type" value="Genomic_DNA"/>
</dbReference>
<dbReference type="InterPro" id="IPR002347">
    <property type="entry name" value="SDR_fam"/>
</dbReference>
<evidence type="ECO:0000313" key="4">
    <source>
        <dbReference type="Proteomes" id="UP000638263"/>
    </source>
</evidence>
<keyword evidence="2" id="KW-0560">Oxidoreductase</keyword>
<sequence length="261" mass="26683">MTQRNRRHGAAPGPRAGTTAVVTGGARGFGKAFGTALAGEGAAVVLIDIDAAAVEQTATDIRHSGGSATGFAGDVTDEAAMNAIMGRAAAVHGGIDILINNAGLHSDEYSKPIREMGPAKTRRLFEVNVVGVIACTLAAQPHMVHRAGASIVNIASAAAHLGGTAYGTSKLAVAGLTITFARELGADGIRVNAISPGMIFTDTIRAELPDAVQQRVKAMQFIDTDGAEADVVEAMLYLTSDRARFITGETLRVTGGMASGT</sequence>
<dbReference type="PANTHER" id="PTHR42760:SF133">
    <property type="entry name" value="3-OXOACYL-[ACYL-CARRIER-PROTEIN] REDUCTASE"/>
    <property type="match status" value="1"/>
</dbReference>
<dbReference type="PRINTS" id="PR00080">
    <property type="entry name" value="SDRFAMILY"/>
</dbReference>
<comment type="similarity">
    <text evidence="1">Belongs to the short-chain dehydrogenases/reductases (SDR) family.</text>
</comment>
<dbReference type="PRINTS" id="PR00081">
    <property type="entry name" value="GDHRDH"/>
</dbReference>
<proteinExistence type="inferred from homology"/>
<reference evidence="3" key="1">
    <citation type="journal article" date="2014" name="Int. J. Syst. Evol. Microbiol.">
        <title>Complete genome sequence of Corynebacterium casei LMG S-19264T (=DSM 44701T), isolated from a smear-ripened cheese.</title>
        <authorList>
            <consortium name="US DOE Joint Genome Institute (JGI-PGF)"/>
            <person name="Walter F."/>
            <person name="Albersmeier A."/>
            <person name="Kalinowski J."/>
            <person name="Ruckert C."/>
        </authorList>
    </citation>
    <scope>NUCLEOTIDE SEQUENCE</scope>
    <source>
        <strain evidence="3">CGMCC 4.3508</strain>
    </source>
</reference>
<dbReference type="Pfam" id="PF13561">
    <property type="entry name" value="adh_short_C2"/>
    <property type="match status" value="1"/>
</dbReference>
<dbReference type="CDD" id="cd05233">
    <property type="entry name" value="SDR_c"/>
    <property type="match status" value="1"/>
</dbReference>
<name>A0A917RH24_9NOCA</name>
<gene>
    <name evidence="3" type="ORF">GCM10011588_21050</name>
</gene>
<reference evidence="3" key="2">
    <citation type="submission" date="2020-09" db="EMBL/GenBank/DDBJ databases">
        <authorList>
            <person name="Sun Q."/>
            <person name="Zhou Y."/>
        </authorList>
    </citation>
    <scope>NUCLEOTIDE SEQUENCE</scope>
    <source>
        <strain evidence="3">CGMCC 4.3508</strain>
    </source>
</reference>
<dbReference type="GO" id="GO:0016616">
    <property type="term" value="F:oxidoreductase activity, acting on the CH-OH group of donors, NAD or NADP as acceptor"/>
    <property type="evidence" value="ECO:0007669"/>
    <property type="project" value="TreeGrafter"/>
</dbReference>
<evidence type="ECO:0000256" key="2">
    <source>
        <dbReference type="ARBA" id="ARBA00023002"/>
    </source>
</evidence>
<comment type="caution">
    <text evidence="3">The sequence shown here is derived from an EMBL/GenBank/DDBJ whole genome shotgun (WGS) entry which is preliminary data.</text>
</comment>
<dbReference type="AlphaFoldDB" id="A0A917RH24"/>
<organism evidence="3 4">
    <name type="scientific">Nocardia jinanensis</name>
    <dbReference type="NCBI Taxonomy" id="382504"/>
    <lineage>
        <taxon>Bacteria</taxon>
        <taxon>Bacillati</taxon>
        <taxon>Actinomycetota</taxon>
        <taxon>Actinomycetes</taxon>
        <taxon>Mycobacteriales</taxon>
        <taxon>Nocardiaceae</taxon>
        <taxon>Nocardia</taxon>
    </lineage>
</organism>
<dbReference type="SUPFAM" id="SSF51735">
    <property type="entry name" value="NAD(P)-binding Rossmann-fold domains"/>
    <property type="match status" value="1"/>
</dbReference>
<dbReference type="Proteomes" id="UP000638263">
    <property type="component" value="Unassembled WGS sequence"/>
</dbReference>
<dbReference type="RefSeq" id="WP_058854964.1">
    <property type="nucleotide sequence ID" value="NZ_BMMH01000003.1"/>
</dbReference>
<dbReference type="PANTHER" id="PTHR42760">
    <property type="entry name" value="SHORT-CHAIN DEHYDROGENASES/REDUCTASES FAMILY MEMBER"/>
    <property type="match status" value="1"/>
</dbReference>
<evidence type="ECO:0000313" key="3">
    <source>
        <dbReference type="EMBL" id="GGL06359.1"/>
    </source>
</evidence>
<evidence type="ECO:0000256" key="1">
    <source>
        <dbReference type="ARBA" id="ARBA00006484"/>
    </source>
</evidence>
<dbReference type="InterPro" id="IPR020904">
    <property type="entry name" value="Sc_DH/Rdtase_CS"/>
</dbReference>
<keyword evidence="4" id="KW-1185">Reference proteome</keyword>